<dbReference type="RefSeq" id="WP_186844836.1">
    <property type="nucleotide sequence ID" value="NZ_JACOME010000001.1"/>
</dbReference>
<protein>
    <submittedName>
        <fullName evidence="2">Glycosyltransferase</fullName>
    </submittedName>
</protein>
<name>A0ABR6XZ28_9FLAO</name>
<dbReference type="SUPFAM" id="SSF53448">
    <property type="entry name" value="Nucleotide-diphospho-sugar transferases"/>
    <property type="match status" value="1"/>
</dbReference>
<dbReference type="InterPro" id="IPR029044">
    <property type="entry name" value="Nucleotide-diphossugar_trans"/>
</dbReference>
<dbReference type="Pfam" id="PF00535">
    <property type="entry name" value="Glycos_transf_2"/>
    <property type="match status" value="1"/>
</dbReference>
<gene>
    <name evidence="2" type="ORF">H6H04_05065</name>
</gene>
<dbReference type="EMBL" id="JACOME010000001">
    <property type="protein sequence ID" value="MBC3845738.1"/>
    <property type="molecule type" value="Genomic_DNA"/>
</dbReference>
<dbReference type="InterPro" id="IPR001173">
    <property type="entry name" value="Glyco_trans_2-like"/>
</dbReference>
<proteinExistence type="predicted"/>
<accession>A0ABR6XZ28</accession>
<organism evidence="2 3">
    <name type="scientific">Winogradskyella echinorum</name>
    <dbReference type="NCBI Taxonomy" id="538189"/>
    <lineage>
        <taxon>Bacteria</taxon>
        <taxon>Pseudomonadati</taxon>
        <taxon>Bacteroidota</taxon>
        <taxon>Flavobacteriia</taxon>
        <taxon>Flavobacteriales</taxon>
        <taxon>Flavobacteriaceae</taxon>
        <taxon>Winogradskyella</taxon>
    </lineage>
</organism>
<dbReference type="Proteomes" id="UP000607435">
    <property type="component" value="Unassembled WGS sequence"/>
</dbReference>
<dbReference type="PANTHER" id="PTHR22916">
    <property type="entry name" value="GLYCOSYLTRANSFERASE"/>
    <property type="match status" value="1"/>
</dbReference>
<feature type="domain" description="Glycosyltransferase 2-like" evidence="1">
    <location>
        <begin position="4"/>
        <end position="111"/>
    </location>
</feature>
<evidence type="ECO:0000313" key="2">
    <source>
        <dbReference type="EMBL" id="MBC3845738.1"/>
    </source>
</evidence>
<evidence type="ECO:0000313" key="3">
    <source>
        <dbReference type="Proteomes" id="UP000607435"/>
    </source>
</evidence>
<comment type="caution">
    <text evidence="2">The sequence shown here is derived from an EMBL/GenBank/DDBJ whole genome shotgun (WGS) entry which is preliminary data.</text>
</comment>
<evidence type="ECO:0000259" key="1">
    <source>
        <dbReference type="Pfam" id="PF00535"/>
    </source>
</evidence>
<dbReference type="CDD" id="cd06433">
    <property type="entry name" value="GT_2_WfgS_like"/>
    <property type="match status" value="1"/>
</dbReference>
<sequence>MKLSVITATYNSEKTIRKTINSILNQTVNDIEYIIIDGKSNDSTVQIIKEYEQDFNKANISFKWISEKDSGIYDAWNKGLRLSTGEWVSFLGSDDWYVENAVEYYQKTILNTASKLDLVYSNVNLIRNNKVLKNINGTWKWKVFKKYMNIAHVGAFHNKIYFETYGYFNDSYKIAGDYELLLRAKKELKTMKIEFNSAFMTDGGVSNDNVILAFKETLRAKRDTANIPYIVCLYDFMIAWLKNKYRRNFQWVK</sequence>
<keyword evidence="3" id="KW-1185">Reference proteome</keyword>
<dbReference type="PANTHER" id="PTHR22916:SF3">
    <property type="entry name" value="UDP-GLCNAC:BETAGAL BETA-1,3-N-ACETYLGLUCOSAMINYLTRANSFERASE-LIKE PROTEIN 1"/>
    <property type="match status" value="1"/>
</dbReference>
<reference evidence="2 3" key="1">
    <citation type="submission" date="2020-08" db="EMBL/GenBank/DDBJ databases">
        <title>Winogradskyella ouciana sp. nov., isolated from the hadal seawater of the Mariana Trench.</title>
        <authorList>
            <person name="He X."/>
        </authorList>
    </citation>
    <scope>NUCLEOTIDE SEQUENCE [LARGE SCALE GENOMIC DNA]</scope>
    <source>
        <strain evidence="2 3">KCTC 22026</strain>
    </source>
</reference>
<dbReference type="Gene3D" id="3.90.550.10">
    <property type="entry name" value="Spore Coat Polysaccharide Biosynthesis Protein SpsA, Chain A"/>
    <property type="match status" value="1"/>
</dbReference>